<dbReference type="Bgee" id="ENSLOCG00000001109">
    <property type="expression patterns" value="Expressed in pharyngeal gill and 13 other cell types or tissues"/>
</dbReference>
<protein>
    <recommendedName>
        <fullName evidence="10">Ig-like domain-containing protein</fullName>
    </recommendedName>
</protein>
<keyword evidence="2 9" id="KW-0812">Transmembrane</keyword>
<dbReference type="PROSITE" id="PS50835">
    <property type="entry name" value="IG_LIKE"/>
    <property type="match status" value="2"/>
</dbReference>
<keyword evidence="7" id="KW-0325">Glycoprotein</keyword>
<evidence type="ECO:0000256" key="2">
    <source>
        <dbReference type="ARBA" id="ARBA00022692"/>
    </source>
</evidence>
<evidence type="ECO:0000256" key="7">
    <source>
        <dbReference type="ARBA" id="ARBA00023180"/>
    </source>
</evidence>
<evidence type="ECO:0000256" key="6">
    <source>
        <dbReference type="ARBA" id="ARBA00023157"/>
    </source>
</evidence>
<accession>W5LYN9</accession>
<dbReference type="GO" id="GO:0009986">
    <property type="term" value="C:cell surface"/>
    <property type="evidence" value="ECO:0000318"/>
    <property type="project" value="GO_Central"/>
</dbReference>
<reference evidence="11" key="3">
    <citation type="submission" date="2025-09" db="UniProtKB">
        <authorList>
            <consortium name="Ensembl"/>
        </authorList>
    </citation>
    <scope>IDENTIFICATION</scope>
</reference>
<reference evidence="11" key="2">
    <citation type="submission" date="2025-08" db="UniProtKB">
        <authorList>
            <consortium name="Ensembl"/>
        </authorList>
    </citation>
    <scope>IDENTIFICATION</scope>
</reference>
<feature type="domain" description="Ig-like" evidence="10">
    <location>
        <begin position="31"/>
        <end position="126"/>
    </location>
</feature>
<evidence type="ECO:0000256" key="9">
    <source>
        <dbReference type="SAM" id="Phobius"/>
    </source>
</evidence>
<dbReference type="PANTHER" id="PTHR46841:SF7">
    <property type="entry name" value="IG-LIKE DOMAIN-CONTAINING PROTEIN"/>
    <property type="match status" value="1"/>
</dbReference>
<evidence type="ECO:0000256" key="8">
    <source>
        <dbReference type="ARBA" id="ARBA00023319"/>
    </source>
</evidence>
<evidence type="ECO:0000256" key="3">
    <source>
        <dbReference type="ARBA" id="ARBA00022729"/>
    </source>
</evidence>
<evidence type="ECO:0000313" key="12">
    <source>
        <dbReference type="Proteomes" id="UP000018468"/>
    </source>
</evidence>
<evidence type="ECO:0000256" key="1">
    <source>
        <dbReference type="ARBA" id="ARBA00004167"/>
    </source>
</evidence>
<dbReference type="Pfam" id="PF07686">
    <property type="entry name" value="V-set"/>
    <property type="match status" value="1"/>
</dbReference>
<dbReference type="GO" id="GO:0043025">
    <property type="term" value="C:neuronal cell body"/>
    <property type="evidence" value="ECO:0000318"/>
    <property type="project" value="GO_Central"/>
</dbReference>
<dbReference type="InterPro" id="IPR003599">
    <property type="entry name" value="Ig_sub"/>
</dbReference>
<dbReference type="GO" id="GO:0098632">
    <property type="term" value="F:cell-cell adhesion mediator activity"/>
    <property type="evidence" value="ECO:0000318"/>
    <property type="project" value="GO_Central"/>
</dbReference>
<dbReference type="PANTHER" id="PTHR46841">
    <property type="entry name" value="OX-2 MEMBRANE GLYCOPROTEIN"/>
    <property type="match status" value="1"/>
</dbReference>
<feature type="domain" description="Ig-like" evidence="10">
    <location>
        <begin position="131"/>
        <end position="224"/>
    </location>
</feature>
<dbReference type="GO" id="GO:0034113">
    <property type="term" value="P:heterotypic cell-cell adhesion"/>
    <property type="evidence" value="ECO:0000318"/>
    <property type="project" value="GO_Central"/>
</dbReference>
<keyword evidence="12" id="KW-1185">Reference proteome</keyword>
<name>W5LYN9_LEPOC</name>
<dbReference type="GeneTree" id="ENSGT00530000063970"/>
<dbReference type="EMBL" id="AHAT01025145">
    <property type="status" value="NOT_ANNOTATED_CDS"/>
    <property type="molecule type" value="Genomic_DNA"/>
</dbReference>
<feature type="transmembrane region" description="Helical" evidence="9">
    <location>
        <begin position="241"/>
        <end position="260"/>
    </location>
</feature>
<sequence length="277" mass="30745">FLRVVNAFASNKTALCANVKAFGTTKAYVHEEATFSCTLPETAGVLQVTWQKTYKDDRTAENLATHSEKYGTTILPSYSTRVNLSDADLRTTRITLRNVTLEDEACYICSFNAYPNGSIRGQICLTVYSKPEIRAEQREISSSAVSEKKVMFMCSATGKPAPEIRWNVTESLAKLAAQQSVENADKTLTATSNLTLELSQLQDGYVDCVVSTPGQTEQIHKRIYYEKERIPEPPKGHSFEVMGIVIAVVLITTVAVILVMRKAKRTGKLYFCCNNSE</sequence>
<dbReference type="InterPro" id="IPR013162">
    <property type="entry name" value="CD80_C2-set"/>
</dbReference>
<dbReference type="InterPro" id="IPR013106">
    <property type="entry name" value="Ig_V-set"/>
</dbReference>
<dbReference type="AlphaFoldDB" id="W5LYN9"/>
<organism evidence="11 12">
    <name type="scientific">Lepisosteus oculatus</name>
    <name type="common">Spotted gar</name>
    <dbReference type="NCBI Taxonomy" id="7918"/>
    <lineage>
        <taxon>Eukaryota</taxon>
        <taxon>Metazoa</taxon>
        <taxon>Chordata</taxon>
        <taxon>Craniata</taxon>
        <taxon>Vertebrata</taxon>
        <taxon>Euteleostomi</taxon>
        <taxon>Actinopterygii</taxon>
        <taxon>Neopterygii</taxon>
        <taxon>Holostei</taxon>
        <taxon>Semionotiformes</taxon>
        <taxon>Lepisosteidae</taxon>
        <taxon>Lepisosteus</taxon>
    </lineage>
</organism>
<dbReference type="SMART" id="SM00409">
    <property type="entry name" value="IG"/>
    <property type="match status" value="1"/>
</dbReference>
<dbReference type="GO" id="GO:0150079">
    <property type="term" value="P:negative regulation of neuroinflammatory response"/>
    <property type="evidence" value="ECO:0000318"/>
    <property type="project" value="GO_Central"/>
</dbReference>
<evidence type="ECO:0000259" key="10">
    <source>
        <dbReference type="PROSITE" id="PS50835"/>
    </source>
</evidence>
<dbReference type="GO" id="GO:0016020">
    <property type="term" value="C:membrane"/>
    <property type="evidence" value="ECO:0007669"/>
    <property type="project" value="UniProtKB-SubCell"/>
</dbReference>
<dbReference type="eggNOG" id="ENOG502RMN6">
    <property type="taxonomic scope" value="Eukaryota"/>
</dbReference>
<comment type="subcellular location">
    <subcellularLocation>
        <location evidence="1">Membrane</location>
        <topology evidence="1">Single-pass membrane protein</topology>
    </subcellularLocation>
</comment>
<dbReference type="SMART" id="SM00406">
    <property type="entry name" value="IGv"/>
    <property type="match status" value="1"/>
</dbReference>
<dbReference type="GO" id="GO:0030424">
    <property type="term" value="C:axon"/>
    <property type="evidence" value="ECO:0000318"/>
    <property type="project" value="GO_Central"/>
</dbReference>
<keyword evidence="3" id="KW-0732">Signal</keyword>
<dbReference type="InterPro" id="IPR036179">
    <property type="entry name" value="Ig-like_dom_sf"/>
</dbReference>
<reference evidence="12" key="1">
    <citation type="submission" date="2011-12" db="EMBL/GenBank/DDBJ databases">
        <title>The Draft Genome of Lepisosteus oculatus.</title>
        <authorList>
            <consortium name="The Broad Institute Genome Assembly &amp; Analysis Group"/>
            <consortium name="Computational R&amp;D Group"/>
            <consortium name="and Sequencing Platform"/>
            <person name="Di Palma F."/>
            <person name="Alfoldi J."/>
            <person name="Johnson J."/>
            <person name="Berlin A."/>
            <person name="Gnerre S."/>
            <person name="Jaffe D."/>
            <person name="MacCallum I."/>
            <person name="Young S."/>
            <person name="Walker B.J."/>
            <person name="Lander E.S."/>
            <person name="Lindblad-Toh K."/>
        </authorList>
    </citation>
    <scope>NUCLEOTIDE SEQUENCE [LARGE SCALE GENOMIC DNA]</scope>
</reference>
<evidence type="ECO:0000256" key="5">
    <source>
        <dbReference type="ARBA" id="ARBA00023136"/>
    </source>
</evidence>
<dbReference type="SUPFAM" id="SSF48726">
    <property type="entry name" value="Immunoglobulin"/>
    <property type="match status" value="2"/>
</dbReference>
<dbReference type="OMA" id="FHENPIT"/>
<dbReference type="HOGENOM" id="CLU_064101_0_0_1"/>
<dbReference type="InterPro" id="IPR007110">
    <property type="entry name" value="Ig-like_dom"/>
</dbReference>
<proteinExistence type="predicted"/>
<dbReference type="InterPro" id="IPR013783">
    <property type="entry name" value="Ig-like_fold"/>
</dbReference>
<keyword evidence="6" id="KW-1015">Disulfide bond</keyword>
<evidence type="ECO:0000256" key="4">
    <source>
        <dbReference type="ARBA" id="ARBA00022989"/>
    </source>
</evidence>
<dbReference type="STRING" id="7918.ENSLOCP00000001246"/>
<dbReference type="Proteomes" id="UP000018468">
    <property type="component" value="Linkage group LG17"/>
</dbReference>
<keyword evidence="8" id="KW-0393">Immunoglobulin domain</keyword>
<keyword evidence="5 9" id="KW-0472">Membrane</keyword>
<dbReference type="InterPro" id="IPR047164">
    <property type="entry name" value="OX2G-like"/>
</dbReference>
<dbReference type="Ensembl" id="ENSLOCT00000001250.1">
    <property type="protein sequence ID" value="ENSLOCP00000001246.1"/>
    <property type="gene ID" value="ENSLOCG00000001109.1"/>
</dbReference>
<dbReference type="Pfam" id="PF08205">
    <property type="entry name" value="C2-set_2"/>
    <property type="match status" value="1"/>
</dbReference>
<evidence type="ECO:0000313" key="11">
    <source>
        <dbReference type="Ensembl" id="ENSLOCP00000001246.1"/>
    </source>
</evidence>
<dbReference type="InParanoid" id="W5LYN9"/>
<dbReference type="Gene3D" id="2.60.40.10">
    <property type="entry name" value="Immunoglobulins"/>
    <property type="match status" value="2"/>
</dbReference>
<keyword evidence="4 9" id="KW-1133">Transmembrane helix</keyword>